<keyword evidence="8" id="KW-1133">Transmembrane helix</keyword>
<evidence type="ECO:0000256" key="11">
    <source>
        <dbReference type="ARBA" id="ARBA00023033"/>
    </source>
</evidence>
<evidence type="ECO:0000256" key="15">
    <source>
        <dbReference type="RuleBase" id="RU000461"/>
    </source>
</evidence>
<keyword evidence="5 14" id="KW-0349">Heme</keyword>
<evidence type="ECO:0000256" key="5">
    <source>
        <dbReference type="ARBA" id="ARBA00022617"/>
    </source>
</evidence>
<dbReference type="GO" id="GO:0016020">
    <property type="term" value="C:membrane"/>
    <property type="evidence" value="ECO:0007669"/>
    <property type="project" value="UniProtKB-SubCell"/>
</dbReference>
<dbReference type="CDD" id="cd11065">
    <property type="entry name" value="CYP64-like"/>
    <property type="match status" value="1"/>
</dbReference>
<evidence type="ECO:0000256" key="4">
    <source>
        <dbReference type="ARBA" id="ARBA00010617"/>
    </source>
</evidence>
<evidence type="ECO:0000313" key="18">
    <source>
        <dbReference type="Proteomes" id="UP001215598"/>
    </source>
</evidence>
<reference evidence="17" key="1">
    <citation type="submission" date="2023-03" db="EMBL/GenBank/DDBJ databases">
        <title>Massive genome expansion in bonnet fungi (Mycena s.s.) driven by repeated elements and novel gene families across ecological guilds.</title>
        <authorList>
            <consortium name="Lawrence Berkeley National Laboratory"/>
            <person name="Harder C.B."/>
            <person name="Miyauchi S."/>
            <person name="Viragh M."/>
            <person name="Kuo A."/>
            <person name="Thoen E."/>
            <person name="Andreopoulos B."/>
            <person name="Lu D."/>
            <person name="Skrede I."/>
            <person name="Drula E."/>
            <person name="Henrissat B."/>
            <person name="Morin E."/>
            <person name="Kohler A."/>
            <person name="Barry K."/>
            <person name="LaButti K."/>
            <person name="Morin E."/>
            <person name="Salamov A."/>
            <person name="Lipzen A."/>
            <person name="Mereny Z."/>
            <person name="Hegedus B."/>
            <person name="Baldrian P."/>
            <person name="Stursova M."/>
            <person name="Weitz H."/>
            <person name="Taylor A."/>
            <person name="Grigoriev I.V."/>
            <person name="Nagy L.G."/>
            <person name="Martin F."/>
            <person name="Kauserud H."/>
        </authorList>
    </citation>
    <scope>NUCLEOTIDE SEQUENCE</scope>
    <source>
        <strain evidence="17">CBHHK182m</strain>
    </source>
</reference>
<keyword evidence="12" id="KW-0472">Membrane</keyword>
<keyword evidence="7 14" id="KW-0479">Metal-binding</keyword>
<dbReference type="GO" id="GO:0004497">
    <property type="term" value="F:monooxygenase activity"/>
    <property type="evidence" value="ECO:0007669"/>
    <property type="project" value="UniProtKB-KW"/>
</dbReference>
<comment type="caution">
    <text evidence="17">The sequence shown here is derived from an EMBL/GenBank/DDBJ whole genome shotgun (WGS) entry which is preliminary data.</text>
</comment>
<dbReference type="AlphaFoldDB" id="A0AAD7K8N1"/>
<dbReference type="Gene3D" id="1.10.630.10">
    <property type="entry name" value="Cytochrome P450"/>
    <property type="match status" value="1"/>
</dbReference>
<name>A0AAD7K8N1_9AGAR</name>
<comment type="similarity">
    <text evidence="4 15">Belongs to the cytochrome P450 family.</text>
</comment>
<evidence type="ECO:0000256" key="14">
    <source>
        <dbReference type="PIRSR" id="PIRSR602401-1"/>
    </source>
</evidence>
<dbReference type="SUPFAM" id="SSF48264">
    <property type="entry name" value="Cytochrome P450"/>
    <property type="match status" value="1"/>
</dbReference>
<dbReference type="GO" id="GO:0005506">
    <property type="term" value="F:iron ion binding"/>
    <property type="evidence" value="ECO:0007669"/>
    <property type="project" value="InterPro"/>
</dbReference>
<dbReference type="InterPro" id="IPR036396">
    <property type="entry name" value="Cyt_P450_sf"/>
</dbReference>
<evidence type="ECO:0000256" key="13">
    <source>
        <dbReference type="ARBA" id="ARBA00023180"/>
    </source>
</evidence>
<dbReference type="InterPro" id="IPR001128">
    <property type="entry name" value="Cyt_P450"/>
</dbReference>
<gene>
    <name evidence="17" type="ORF">B0H16DRAFT_1838515</name>
</gene>
<sequence length="514" mass="58235">MTILFPLALGFLCVCVWLRKIGSREPGLPPGPPTVPLLGNLHMFPTEFAHYKFTEWARKYGGIFSLKMGLGVVVVLTDVAAVKELMDKRSGATVDRPAMHIADLVAGGLHMVFARYTENWRTLRKTAHAILTPQASARHLPIQQAEAMQLLDDILRQPQRAPRYETPETTAFFIAQHKWELVLEPGATPPVDLIPILKYVPERWAKWKRDCATTRRLQRDLYFGLLDETMEKLRRGEENGSYMEEILTRQEEFGMDREITGYLGGVLIEGGSDTTSSYLQSLILALTTYPEAQKKAHAEIDRVVGQTRMPSLDDLDDMPYIRAMILETHRFRPLAPLFIPHATLTAEEVRFIIPKGATIFVNACEQPTQLYDDPENFNPERYLLTENGTKPGVDGSDLRPTFPFGVGRRICPGIHLAQNSININAMNLVWAFNFSPETDEEGNPIKLDTFAYQKGILTGPCPFKCKITPRSAEKVEIIEREFLEARDTFAKFEFGLSPEDKEFVAKSRMNRHQV</sequence>
<dbReference type="GO" id="GO:0016705">
    <property type="term" value="F:oxidoreductase activity, acting on paired donors, with incorporation or reduction of molecular oxygen"/>
    <property type="evidence" value="ECO:0007669"/>
    <property type="project" value="InterPro"/>
</dbReference>
<keyword evidence="13" id="KW-0325">Glycoprotein</keyword>
<evidence type="ECO:0000256" key="3">
    <source>
        <dbReference type="ARBA" id="ARBA00005179"/>
    </source>
</evidence>
<keyword evidence="10 14" id="KW-0408">Iron</keyword>
<dbReference type="PANTHER" id="PTHR46300:SF2">
    <property type="entry name" value="CYTOCHROME P450 MONOOXYGENASE ALNH-RELATED"/>
    <property type="match status" value="1"/>
</dbReference>
<feature type="binding site" description="axial binding residue" evidence="14">
    <location>
        <position position="411"/>
    </location>
    <ligand>
        <name>heme</name>
        <dbReference type="ChEBI" id="CHEBI:30413"/>
    </ligand>
    <ligandPart>
        <name>Fe</name>
        <dbReference type="ChEBI" id="CHEBI:18248"/>
    </ligandPart>
</feature>
<dbReference type="InterPro" id="IPR002401">
    <property type="entry name" value="Cyt_P450_E_grp-I"/>
</dbReference>
<keyword evidence="6" id="KW-0812">Transmembrane</keyword>
<comment type="cofactor">
    <cofactor evidence="1 14">
        <name>heme</name>
        <dbReference type="ChEBI" id="CHEBI:30413"/>
    </cofactor>
</comment>
<evidence type="ECO:0000256" key="16">
    <source>
        <dbReference type="SAM" id="SignalP"/>
    </source>
</evidence>
<dbReference type="GO" id="GO:0020037">
    <property type="term" value="F:heme binding"/>
    <property type="evidence" value="ECO:0007669"/>
    <property type="project" value="InterPro"/>
</dbReference>
<feature type="signal peptide" evidence="16">
    <location>
        <begin position="1"/>
        <end position="23"/>
    </location>
</feature>
<evidence type="ECO:0000256" key="2">
    <source>
        <dbReference type="ARBA" id="ARBA00004167"/>
    </source>
</evidence>
<comment type="subcellular location">
    <subcellularLocation>
        <location evidence="2">Membrane</location>
        <topology evidence="2">Single-pass membrane protein</topology>
    </subcellularLocation>
</comment>
<evidence type="ECO:0000256" key="8">
    <source>
        <dbReference type="ARBA" id="ARBA00022989"/>
    </source>
</evidence>
<feature type="chain" id="PRO_5042054740" evidence="16">
    <location>
        <begin position="24"/>
        <end position="514"/>
    </location>
</feature>
<protein>
    <submittedName>
        <fullName evidence="17">Cytochrome P450</fullName>
    </submittedName>
</protein>
<evidence type="ECO:0000256" key="12">
    <source>
        <dbReference type="ARBA" id="ARBA00023136"/>
    </source>
</evidence>
<evidence type="ECO:0000256" key="10">
    <source>
        <dbReference type="ARBA" id="ARBA00023004"/>
    </source>
</evidence>
<comment type="pathway">
    <text evidence="3">Secondary metabolite biosynthesis.</text>
</comment>
<organism evidence="17 18">
    <name type="scientific">Mycena metata</name>
    <dbReference type="NCBI Taxonomy" id="1033252"/>
    <lineage>
        <taxon>Eukaryota</taxon>
        <taxon>Fungi</taxon>
        <taxon>Dikarya</taxon>
        <taxon>Basidiomycota</taxon>
        <taxon>Agaricomycotina</taxon>
        <taxon>Agaricomycetes</taxon>
        <taxon>Agaricomycetidae</taxon>
        <taxon>Agaricales</taxon>
        <taxon>Marasmiineae</taxon>
        <taxon>Mycenaceae</taxon>
        <taxon>Mycena</taxon>
    </lineage>
</organism>
<dbReference type="PANTHER" id="PTHR46300">
    <property type="entry name" value="P450, PUTATIVE (EUROFUNG)-RELATED-RELATED"/>
    <property type="match status" value="1"/>
</dbReference>
<keyword evidence="11 15" id="KW-0503">Monooxygenase</keyword>
<accession>A0AAD7K8N1</accession>
<dbReference type="PRINTS" id="PR00385">
    <property type="entry name" value="P450"/>
</dbReference>
<dbReference type="InterPro" id="IPR050364">
    <property type="entry name" value="Cytochrome_P450_fung"/>
</dbReference>
<keyword evidence="9 15" id="KW-0560">Oxidoreductase</keyword>
<keyword evidence="16" id="KW-0732">Signal</keyword>
<dbReference type="EMBL" id="JARKIB010000006">
    <property type="protein sequence ID" value="KAJ7779139.1"/>
    <property type="molecule type" value="Genomic_DNA"/>
</dbReference>
<proteinExistence type="inferred from homology"/>
<dbReference type="PROSITE" id="PS00086">
    <property type="entry name" value="CYTOCHROME_P450"/>
    <property type="match status" value="1"/>
</dbReference>
<evidence type="ECO:0000256" key="7">
    <source>
        <dbReference type="ARBA" id="ARBA00022723"/>
    </source>
</evidence>
<dbReference type="Proteomes" id="UP001215598">
    <property type="component" value="Unassembled WGS sequence"/>
</dbReference>
<evidence type="ECO:0000313" key="17">
    <source>
        <dbReference type="EMBL" id="KAJ7779139.1"/>
    </source>
</evidence>
<keyword evidence="18" id="KW-1185">Reference proteome</keyword>
<dbReference type="Pfam" id="PF00067">
    <property type="entry name" value="p450"/>
    <property type="match status" value="2"/>
</dbReference>
<evidence type="ECO:0000256" key="6">
    <source>
        <dbReference type="ARBA" id="ARBA00022692"/>
    </source>
</evidence>
<dbReference type="InterPro" id="IPR017972">
    <property type="entry name" value="Cyt_P450_CS"/>
</dbReference>
<dbReference type="PRINTS" id="PR00463">
    <property type="entry name" value="EP450I"/>
</dbReference>
<evidence type="ECO:0000256" key="9">
    <source>
        <dbReference type="ARBA" id="ARBA00023002"/>
    </source>
</evidence>
<evidence type="ECO:0000256" key="1">
    <source>
        <dbReference type="ARBA" id="ARBA00001971"/>
    </source>
</evidence>